<feature type="non-terminal residue" evidence="1">
    <location>
        <position position="1"/>
    </location>
</feature>
<proteinExistence type="predicted"/>
<evidence type="ECO:0000313" key="1">
    <source>
        <dbReference type="EMBL" id="CAG8588394.1"/>
    </source>
</evidence>
<protein>
    <submittedName>
        <fullName evidence="1">30209_t:CDS:1</fullName>
    </submittedName>
</protein>
<keyword evidence="2" id="KW-1185">Reference proteome</keyword>
<dbReference type="Proteomes" id="UP000789920">
    <property type="component" value="Unassembled WGS sequence"/>
</dbReference>
<name>A0ACA9MF14_9GLOM</name>
<sequence length="42" mass="4434">GLPYLLIAMIAAVDNNISSLDVGDGITDVAEIDWSCLVGHMM</sequence>
<accession>A0ACA9MF14</accession>
<comment type="caution">
    <text evidence="1">The sequence shown here is derived from an EMBL/GenBank/DDBJ whole genome shotgun (WGS) entry which is preliminary data.</text>
</comment>
<evidence type="ECO:0000313" key="2">
    <source>
        <dbReference type="Proteomes" id="UP000789920"/>
    </source>
</evidence>
<dbReference type="EMBL" id="CAJVQC010008115">
    <property type="protein sequence ID" value="CAG8588394.1"/>
    <property type="molecule type" value="Genomic_DNA"/>
</dbReference>
<organism evidence="1 2">
    <name type="scientific">Racocetra persica</name>
    <dbReference type="NCBI Taxonomy" id="160502"/>
    <lineage>
        <taxon>Eukaryota</taxon>
        <taxon>Fungi</taxon>
        <taxon>Fungi incertae sedis</taxon>
        <taxon>Mucoromycota</taxon>
        <taxon>Glomeromycotina</taxon>
        <taxon>Glomeromycetes</taxon>
        <taxon>Diversisporales</taxon>
        <taxon>Gigasporaceae</taxon>
        <taxon>Racocetra</taxon>
    </lineage>
</organism>
<reference evidence="1" key="1">
    <citation type="submission" date="2021-06" db="EMBL/GenBank/DDBJ databases">
        <authorList>
            <person name="Kallberg Y."/>
            <person name="Tangrot J."/>
            <person name="Rosling A."/>
        </authorList>
    </citation>
    <scope>NUCLEOTIDE SEQUENCE</scope>
    <source>
        <strain evidence="1">MA461A</strain>
    </source>
</reference>
<gene>
    <name evidence="1" type="ORF">RPERSI_LOCUS5434</name>
</gene>